<dbReference type="GO" id="GO:0005737">
    <property type="term" value="C:cytoplasm"/>
    <property type="evidence" value="ECO:0007669"/>
    <property type="project" value="TreeGrafter"/>
</dbReference>
<protein>
    <recommendedName>
        <fullName evidence="1">GST N-terminal domain-containing protein</fullName>
    </recommendedName>
</protein>
<dbReference type="InterPro" id="IPR054416">
    <property type="entry name" value="GST_UstS-like_C"/>
</dbReference>
<dbReference type="STRING" id="135208.A0A4Y9ZUA6"/>
<dbReference type="Pfam" id="PF22041">
    <property type="entry name" value="GST_C_7"/>
    <property type="match status" value="1"/>
</dbReference>
<dbReference type="InterPro" id="IPR036282">
    <property type="entry name" value="Glutathione-S-Trfase_C_sf"/>
</dbReference>
<organism evidence="2 3">
    <name type="scientific">Hericium alpestre</name>
    <dbReference type="NCBI Taxonomy" id="135208"/>
    <lineage>
        <taxon>Eukaryota</taxon>
        <taxon>Fungi</taxon>
        <taxon>Dikarya</taxon>
        <taxon>Basidiomycota</taxon>
        <taxon>Agaricomycotina</taxon>
        <taxon>Agaricomycetes</taxon>
        <taxon>Russulales</taxon>
        <taxon>Hericiaceae</taxon>
        <taxon>Hericium</taxon>
    </lineage>
</organism>
<comment type="caution">
    <text evidence="2">The sequence shown here is derived from an EMBL/GenBank/DDBJ whole genome shotgun (WGS) entry which is preliminary data.</text>
</comment>
<dbReference type="InterPro" id="IPR050983">
    <property type="entry name" value="GST_Omega/HSP26"/>
</dbReference>
<dbReference type="Proteomes" id="UP000298061">
    <property type="component" value="Unassembled WGS sequence"/>
</dbReference>
<dbReference type="AlphaFoldDB" id="A0A4Y9ZUA6"/>
<dbReference type="PROSITE" id="PS50404">
    <property type="entry name" value="GST_NTER"/>
    <property type="match status" value="1"/>
</dbReference>
<reference evidence="2 3" key="1">
    <citation type="submission" date="2019-02" db="EMBL/GenBank/DDBJ databases">
        <title>Genome sequencing of the rare red list fungi Hericium alpestre (H. flagellum).</title>
        <authorList>
            <person name="Buettner E."/>
            <person name="Kellner H."/>
        </authorList>
    </citation>
    <scope>NUCLEOTIDE SEQUENCE [LARGE SCALE GENOMIC DNA]</scope>
    <source>
        <strain evidence="2 3">DSM 108284</strain>
    </source>
</reference>
<proteinExistence type="predicted"/>
<sequence length="351" mass="39276">MAKSLIFYDIPGLASPSKAWSSNPFKARLVLNMKGIPYETVWVEYPDIASLCKKINAEPTSFENDVPQYTLPILQDPNTGAVVSESFKIARYLDETYPSTIKAIPDGTEAFQEMFLAIFGEKMISPLIHTMILPTVRALTPRGAEYFRRTREKAFGRKLEEIAPEGAVWDEHWRGVLAGLSAIQSWIGAGKDGKERMFVMGDVPSFADVVLISHLVWLKIVGGVDSKAWKDLMEADGGRWKRLMERSEKWIWVDKPDVVTNPEGVIGTVYPAARVVFDWLGLDNNIGIYVRNPPENTGHCGVSAWHVMLQDIQPFVLEEFGLTPHQHGELHRYVTVPDPYGGVPVDHDGPA</sequence>
<dbReference type="EMBL" id="SFCI01000868">
    <property type="protein sequence ID" value="TFY77603.1"/>
    <property type="molecule type" value="Genomic_DNA"/>
</dbReference>
<dbReference type="OrthoDB" id="4951845at2759"/>
<dbReference type="InterPro" id="IPR004045">
    <property type="entry name" value="Glutathione_S-Trfase_N"/>
</dbReference>
<evidence type="ECO:0000313" key="2">
    <source>
        <dbReference type="EMBL" id="TFY77603.1"/>
    </source>
</evidence>
<evidence type="ECO:0000313" key="3">
    <source>
        <dbReference type="Proteomes" id="UP000298061"/>
    </source>
</evidence>
<keyword evidence="3" id="KW-1185">Reference proteome</keyword>
<gene>
    <name evidence="2" type="ORF">EWM64_g6406</name>
</gene>
<dbReference type="InterPro" id="IPR036249">
    <property type="entry name" value="Thioredoxin-like_sf"/>
</dbReference>
<accession>A0A4Y9ZUA6</accession>
<dbReference type="PANTHER" id="PTHR43968">
    <property type="match status" value="1"/>
</dbReference>
<dbReference type="SUPFAM" id="SSF47616">
    <property type="entry name" value="GST C-terminal domain-like"/>
    <property type="match status" value="1"/>
</dbReference>
<evidence type="ECO:0000259" key="1">
    <source>
        <dbReference type="PROSITE" id="PS50404"/>
    </source>
</evidence>
<dbReference type="Pfam" id="PF13409">
    <property type="entry name" value="GST_N_2"/>
    <property type="match status" value="1"/>
</dbReference>
<dbReference type="PANTHER" id="PTHR43968:SF6">
    <property type="entry name" value="GLUTATHIONE S-TRANSFERASE OMEGA"/>
    <property type="match status" value="1"/>
</dbReference>
<feature type="domain" description="GST N-terminal" evidence="1">
    <location>
        <begin position="11"/>
        <end position="101"/>
    </location>
</feature>
<dbReference type="Gene3D" id="3.40.30.10">
    <property type="entry name" value="Glutaredoxin"/>
    <property type="match status" value="1"/>
</dbReference>
<dbReference type="SUPFAM" id="SSF52833">
    <property type="entry name" value="Thioredoxin-like"/>
    <property type="match status" value="1"/>
</dbReference>
<name>A0A4Y9ZUA6_9AGAM</name>
<dbReference type="Gene3D" id="1.20.1050.10">
    <property type="match status" value="1"/>
</dbReference>